<dbReference type="SUPFAM" id="SSF161098">
    <property type="entry name" value="MetI-like"/>
    <property type="match status" value="1"/>
</dbReference>
<evidence type="ECO:0000256" key="6">
    <source>
        <dbReference type="SAM" id="Phobius"/>
    </source>
</evidence>
<evidence type="ECO:0000256" key="5">
    <source>
        <dbReference type="ARBA" id="ARBA00023136"/>
    </source>
</evidence>
<organism evidence="8 9">
    <name type="scientific">Fictibacillus halophilus</name>
    <dbReference type="NCBI Taxonomy" id="1610490"/>
    <lineage>
        <taxon>Bacteria</taxon>
        <taxon>Bacillati</taxon>
        <taxon>Bacillota</taxon>
        <taxon>Bacilli</taxon>
        <taxon>Bacillales</taxon>
        <taxon>Fictibacillaceae</taxon>
        <taxon>Fictibacillus</taxon>
    </lineage>
</organism>
<keyword evidence="2" id="KW-0813">Transport</keyword>
<evidence type="ECO:0000313" key="8">
    <source>
        <dbReference type="EMBL" id="MET3726935.1"/>
    </source>
</evidence>
<feature type="transmembrane region" description="Helical" evidence="6">
    <location>
        <begin position="153"/>
        <end position="173"/>
    </location>
</feature>
<dbReference type="PANTHER" id="PTHR43839">
    <property type="entry name" value="OPPC IN A BINDING PROTEIN-DEPENDENT TRANSPORT SYSTEM"/>
    <property type="match status" value="1"/>
</dbReference>
<evidence type="ECO:0000256" key="4">
    <source>
        <dbReference type="ARBA" id="ARBA00022989"/>
    </source>
</evidence>
<dbReference type="Proteomes" id="UP001549097">
    <property type="component" value="Unassembled WGS sequence"/>
</dbReference>
<name>A0ABV2LEB1_9BACL</name>
<dbReference type="Gene3D" id="1.10.3720.10">
    <property type="entry name" value="MetI-like"/>
    <property type="match status" value="1"/>
</dbReference>
<comment type="caution">
    <text evidence="8">The sequence shown here is derived from an EMBL/GenBank/DDBJ whole genome shotgun (WGS) entry which is preliminary data.</text>
</comment>
<feature type="transmembrane region" description="Helical" evidence="6">
    <location>
        <begin position="9"/>
        <end position="27"/>
    </location>
</feature>
<feature type="transmembrane region" description="Helical" evidence="6">
    <location>
        <begin position="211"/>
        <end position="236"/>
    </location>
</feature>
<evidence type="ECO:0000256" key="3">
    <source>
        <dbReference type="ARBA" id="ARBA00022692"/>
    </source>
</evidence>
<keyword evidence="4 6" id="KW-1133">Transmembrane helix</keyword>
<proteinExistence type="predicted"/>
<dbReference type="RefSeq" id="WP_198768462.1">
    <property type="nucleotide sequence ID" value="NZ_JAEACF010000001.1"/>
</dbReference>
<dbReference type="InterPro" id="IPR035906">
    <property type="entry name" value="MetI-like_sf"/>
</dbReference>
<evidence type="ECO:0000259" key="7">
    <source>
        <dbReference type="PROSITE" id="PS50928"/>
    </source>
</evidence>
<gene>
    <name evidence="8" type="ORF">ABID52_000516</name>
</gene>
<dbReference type="InterPro" id="IPR000515">
    <property type="entry name" value="MetI-like"/>
</dbReference>
<keyword evidence="5 6" id="KW-0472">Membrane</keyword>
<accession>A0ABV2LEB1</accession>
<dbReference type="PANTHER" id="PTHR43839:SF3">
    <property type="entry name" value="OLIGOPEPTIDE ABC TRANSPORTER, PERMEASE PROTEIN"/>
    <property type="match status" value="1"/>
</dbReference>
<evidence type="ECO:0000313" key="9">
    <source>
        <dbReference type="Proteomes" id="UP001549097"/>
    </source>
</evidence>
<comment type="subcellular location">
    <subcellularLocation>
        <location evidence="1">Membrane</location>
        <topology evidence="1">Multi-pass membrane protein</topology>
    </subcellularLocation>
</comment>
<protein>
    <submittedName>
        <fullName evidence="8">Peptide/nickel transport system permease protein</fullName>
    </submittedName>
</protein>
<feature type="domain" description="ABC transmembrane type-1" evidence="7">
    <location>
        <begin position="80"/>
        <end position="303"/>
    </location>
</feature>
<dbReference type="EMBL" id="JBEPMP010000001">
    <property type="protein sequence ID" value="MET3726935.1"/>
    <property type="molecule type" value="Genomic_DNA"/>
</dbReference>
<evidence type="ECO:0000256" key="2">
    <source>
        <dbReference type="ARBA" id="ARBA00022448"/>
    </source>
</evidence>
<dbReference type="PROSITE" id="PS50928">
    <property type="entry name" value="ABC_TM1"/>
    <property type="match status" value="1"/>
</dbReference>
<keyword evidence="3 6" id="KW-0812">Transmembrane</keyword>
<reference evidence="8 9" key="1">
    <citation type="submission" date="2024-06" db="EMBL/GenBank/DDBJ databases">
        <title>Genomic Encyclopedia of Type Strains, Phase IV (KMG-IV): sequencing the most valuable type-strain genomes for metagenomic binning, comparative biology and taxonomic classification.</title>
        <authorList>
            <person name="Goeker M."/>
        </authorList>
    </citation>
    <scope>NUCLEOTIDE SEQUENCE [LARGE SCALE GENOMIC DNA]</scope>
    <source>
        <strain evidence="8 9">DSM 100124</strain>
    </source>
</reference>
<sequence length="345" mass="38747">MNRLLKEKSFVFGFLFLSTLFVMSYVYTYGIKDPNDKPQAVLYNEEQEVVARAPFPPSEDFLLGSDKEGKSVLTNLIEGAKYTVGLAILLSLIRIVLSFILGYIFYTLPKLLKDKIEVLCDAYHYAPTAIFAYLLLSPAIIAFSWSYDEKVKLLLTIGVIVALAIPILSVLIMREIEHVFSKEFISSCRLIGGSSMHIFLKHVTPFLIPKIIILFVQQVGQVLTLFAHLALLDIFIGGGKQVIMEMDLEGNLLMESFSLSSEWGGLIGKSWNSFMSYPWMLFGPILAFTLTILAVNFMASGLIRWNQREYNVPSNKKSKSSPSVMKAPNEHVISFDKVKLTEKSG</sequence>
<keyword evidence="9" id="KW-1185">Reference proteome</keyword>
<feature type="transmembrane region" description="Helical" evidence="6">
    <location>
        <begin position="82"/>
        <end position="105"/>
    </location>
</feature>
<feature type="transmembrane region" description="Helical" evidence="6">
    <location>
        <begin position="125"/>
        <end position="147"/>
    </location>
</feature>
<feature type="transmembrane region" description="Helical" evidence="6">
    <location>
        <begin position="279"/>
        <end position="299"/>
    </location>
</feature>
<evidence type="ECO:0000256" key="1">
    <source>
        <dbReference type="ARBA" id="ARBA00004141"/>
    </source>
</evidence>